<accession>A0A1B6P9X5</accession>
<dbReference type="Gramene" id="KXG22478">
    <property type="protein sequence ID" value="KXG22478"/>
    <property type="gene ID" value="SORBI_3009G220700"/>
</dbReference>
<dbReference type="AlphaFoldDB" id="A0A1B6P9X5"/>
<dbReference type="InParanoid" id="A0A1B6P9X5"/>
<evidence type="ECO:0000313" key="3">
    <source>
        <dbReference type="Proteomes" id="UP000000768"/>
    </source>
</evidence>
<proteinExistence type="predicted"/>
<keyword evidence="3" id="KW-1185">Reference proteome</keyword>
<feature type="region of interest" description="Disordered" evidence="1">
    <location>
        <begin position="33"/>
        <end position="57"/>
    </location>
</feature>
<dbReference type="EMBL" id="CM000768">
    <property type="protein sequence ID" value="KXG22478.1"/>
    <property type="molecule type" value="Genomic_DNA"/>
</dbReference>
<gene>
    <name evidence="2" type="ORF">SORBI_3009G220700</name>
</gene>
<sequence length="57" mass="6171">MQLEHVSLICFLSDCRSDATAAGLTPFEAFLGKEDSSQMDTDEPMEESSQPGFLLGS</sequence>
<organism evidence="2 3">
    <name type="scientific">Sorghum bicolor</name>
    <name type="common">Sorghum</name>
    <name type="synonym">Sorghum vulgare</name>
    <dbReference type="NCBI Taxonomy" id="4558"/>
    <lineage>
        <taxon>Eukaryota</taxon>
        <taxon>Viridiplantae</taxon>
        <taxon>Streptophyta</taxon>
        <taxon>Embryophyta</taxon>
        <taxon>Tracheophyta</taxon>
        <taxon>Spermatophyta</taxon>
        <taxon>Magnoliopsida</taxon>
        <taxon>Liliopsida</taxon>
        <taxon>Poales</taxon>
        <taxon>Poaceae</taxon>
        <taxon>PACMAD clade</taxon>
        <taxon>Panicoideae</taxon>
        <taxon>Andropogonodae</taxon>
        <taxon>Andropogoneae</taxon>
        <taxon>Sorghinae</taxon>
        <taxon>Sorghum</taxon>
    </lineage>
</organism>
<name>A0A1B6P9X5_SORBI</name>
<protein>
    <submittedName>
        <fullName evidence="2">Uncharacterized protein</fullName>
    </submittedName>
</protein>
<evidence type="ECO:0000313" key="2">
    <source>
        <dbReference type="EMBL" id="KXG22478.1"/>
    </source>
</evidence>
<reference evidence="2 3" key="1">
    <citation type="journal article" date="2009" name="Nature">
        <title>The Sorghum bicolor genome and the diversification of grasses.</title>
        <authorList>
            <person name="Paterson A.H."/>
            <person name="Bowers J.E."/>
            <person name="Bruggmann R."/>
            <person name="Dubchak I."/>
            <person name="Grimwood J."/>
            <person name="Gundlach H."/>
            <person name="Haberer G."/>
            <person name="Hellsten U."/>
            <person name="Mitros T."/>
            <person name="Poliakov A."/>
            <person name="Schmutz J."/>
            <person name="Spannagl M."/>
            <person name="Tang H."/>
            <person name="Wang X."/>
            <person name="Wicker T."/>
            <person name="Bharti A.K."/>
            <person name="Chapman J."/>
            <person name="Feltus F.A."/>
            <person name="Gowik U."/>
            <person name="Grigoriev I.V."/>
            <person name="Lyons E."/>
            <person name="Maher C.A."/>
            <person name="Martis M."/>
            <person name="Narechania A."/>
            <person name="Otillar R.P."/>
            <person name="Penning B.W."/>
            <person name="Salamov A.A."/>
            <person name="Wang Y."/>
            <person name="Zhang L."/>
            <person name="Carpita N.C."/>
            <person name="Freeling M."/>
            <person name="Gingle A.R."/>
            <person name="Hash C.T."/>
            <person name="Keller B."/>
            <person name="Klein P."/>
            <person name="Kresovich S."/>
            <person name="McCann M.C."/>
            <person name="Ming R."/>
            <person name="Peterson D.G."/>
            <person name="Mehboob-ur-Rahman"/>
            <person name="Ware D."/>
            <person name="Westhoff P."/>
            <person name="Mayer K.F."/>
            <person name="Messing J."/>
            <person name="Rokhsar D.S."/>
        </authorList>
    </citation>
    <scope>NUCLEOTIDE SEQUENCE [LARGE SCALE GENOMIC DNA]</scope>
    <source>
        <strain evidence="3">cv. BTx623</strain>
    </source>
</reference>
<dbReference type="Proteomes" id="UP000000768">
    <property type="component" value="Chromosome 9"/>
</dbReference>
<evidence type="ECO:0000256" key="1">
    <source>
        <dbReference type="SAM" id="MobiDB-lite"/>
    </source>
</evidence>
<reference evidence="3" key="2">
    <citation type="journal article" date="2018" name="Plant J.">
        <title>The Sorghum bicolor reference genome: improved assembly, gene annotations, a transcriptome atlas, and signatures of genome organization.</title>
        <authorList>
            <person name="McCormick R.F."/>
            <person name="Truong S.K."/>
            <person name="Sreedasyam A."/>
            <person name="Jenkins J."/>
            <person name="Shu S."/>
            <person name="Sims D."/>
            <person name="Kennedy M."/>
            <person name="Amirebrahimi M."/>
            <person name="Weers B.D."/>
            <person name="McKinley B."/>
            <person name="Mattison A."/>
            <person name="Morishige D.T."/>
            <person name="Grimwood J."/>
            <person name="Schmutz J."/>
            <person name="Mullet J.E."/>
        </authorList>
    </citation>
    <scope>NUCLEOTIDE SEQUENCE [LARGE SCALE GENOMIC DNA]</scope>
    <source>
        <strain evidence="3">cv. BTx623</strain>
    </source>
</reference>